<organism evidence="1">
    <name type="scientific">Cupriavidus taiwanensis</name>
    <dbReference type="NCBI Taxonomy" id="164546"/>
    <lineage>
        <taxon>Bacteria</taxon>
        <taxon>Pseudomonadati</taxon>
        <taxon>Pseudomonadota</taxon>
        <taxon>Betaproteobacteria</taxon>
        <taxon>Burkholderiales</taxon>
        <taxon>Burkholderiaceae</taxon>
        <taxon>Cupriavidus</taxon>
    </lineage>
</organism>
<dbReference type="AlphaFoldDB" id="A0A7Z7J9C0"/>
<gene>
    <name evidence="1" type="ORF">CBM2594_A80211</name>
</gene>
<accession>A0A7Z7J9C0</accession>
<evidence type="ECO:0000313" key="1">
    <source>
        <dbReference type="EMBL" id="SPC18772.1"/>
    </source>
</evidence>
<name>A0A7Z7J9C0_9BURK</name>
<reference evidence="1" key="1">
    <citation type="submission" date="2018-01" db="EMBL/GenBank/DDBJ databases">
        <authorList>
            <person name="Clerissi C."/>
        </authorList>
    </citation>
    <scope>NUCLEOTIDE SEQUENCE [LARGE SCALE GENOMIC DNA]</scope>
    <source>
        <strain evidence="1">Cupriavidus taiwanensis STM 6021</strain>
    </source>
</reference>
<dbReference type="EMBL" id="OGUU01000012">
    <property type="protein sequence ID" value="SPC18772.1"/>
    <property type="molecule type" value="Genomic_DNA"/>
</dbReference>
<sequence length="38" mass="4523">MIILYERPLHSSGLFKRLGIETFHEEAAVITKYFRLKD</sequence>
<dbReference type="Proteomes" id="UP000257139">
    <property type="component" value="Chromosome CBM2594_a"/>
</dbReference>
<comment type="caution">
    <text evidence="1">The sequence shown here is derived from an EMBL/GenBank/DDBJ whole genome shotgun (WGS) entry which is preliminary data.</text>
</comment>
<protein>
    <submittedName>
        <fullName evidence="1">Uncharacterized protein</fullName>
    </submittedName>
</protein>
<proteinExistence type="predicted"/>